<evidence type="ECO:0000256" key="1">
    <source>
        <dbReference type="SAM" id="MobiDB-lite"/>
    </source>
</evidence>
<evidence type="ECO:0000313" key="3">
    <source>
        <dbReference type="Proteomes" id="UP000266841"/>
    </source>
</evidence>
<sequence>EPPGCELNSDLLSKPEKFVASPSLATQQTTVTGNISTQSQKREKSPSENRYRRLLLCGAELPEEIRGSLQDVNATMRQIASLKFGPEEKEAVRDTLKEAKNYTIEKVRSALTRHPKVDIIEEEEEEEDGDLWDELNEGKRKTMKPISPRPERPRSRMLV</sequence>
<accession>K0SJC1</accession>
<feature type="compositionally biased region" description="Polar residues" evidence="1">
    <location>
        <begin position="23"/>
        <end position="39"/>
    </location>
</feature>
<reference evidence="2 3" key="1">
    <citation type="journal article" date="2012" name="Genome Biol.">
        <title>Genome and low-iron response of an oceanic diatom adapted to chronic iron limitation.</title>
        <authorList>
            <person name="Lommer M."/>
            <person name="Specht M."/>
            <person name="Roy A.S."/>
            <person name="Kraemer L."/>
            <person name="Andreson R."/>
            <person name="Gutowska M.A."/>
            <person name="Wolf J."/>
            <person name="Bergner S.V."/>
            <person name="Schilhabel M.B."/>
            <person name="Klostermeier U.C."/>
            <person name="Beiko R.G."/>
            <person name="Rosenstiel P."/>
            <person name="Hippler M."/>
            <person name="Laroche J."/>
        </authorList>
    </citation>
    <scope>NUCLEOTIDE SEQUENCE [LARGE SCALE GENOMIC DNA]</scope>
    <source>
        <strain evidence="2 3">CCMP1005</strain>
    </source>
</reference>
<dbReference type="OrthoDB" id="10652759at2759"/>
<organism evidence="2 3">
    <name type="scientific">Thalassiosira oceanica</name>
    <name type="common">Marine diatom</name>
    <dbReference type="NCBI Taxonomy" id="159749"/>
    <lineage>
        <taxon>Eukaryota</taxon>
        <taxon>Sar</taxon>
        <taxon>Stramenopiles</taxon>
        <taxon>Ochrophyta</taxon>
        <taxon>Bacillariophyta</taxon>
        <taxon>Coscinodiscophyceae</taxon>
        <taxon>Thalassiosirophycidae</taxon>
        <taxon>Thalassiosirales</taxon>
        <taxon>Thalassiosiraceae</taxon>
        <taxon>Thalassiosira</taxon>
    </lineage>
</organism>
<dbReference type="EMBL" id="AGNL01015057">
    <property type="protein sequence ID" value="EJK66343.1"/>
    <property type="molecule type" value="Genomic_DNA"/>
</dbReference>
<feature type="compositionally biased region" description="Basic and acidic residues" evidence="1">
    <location>
        <begin position="149"/>
        <end position="159"/>
    </location>
</feature>
<feature type="compositionally biased region" description="Basic and acidic residues" evidence="1">
    <location>
        <begin position="40"/>
        <end position="49"/>
    </location>
</feature>
<feature type="compositionally biased region" description="Acidic residues" evidence="1">
    <location>
        <begin position="120"/>
        <end position="135"/>
    </location>
</feature>
<feature type="region of interest" description="Disordered" evidence="1">
    <location>
        <begin position="119"/>
        <end position="159"/>
    </location>
</feature>
<gene>
    <name evidence="2" type="ORF">THAOC_12745</name>
</gene>
<keyword evidence="3" id="KW-1185">Reference proteome</keyword>
<feature type="region of interest" description="Disordered" evidence="1">
    <location>
        <begin position="20"/>
        <end position="49"/>
    </location>
</feature>
<proteinExistence type="predicted"/>
<comment type="caution">
    <text evidence="2">The sequence shown here is derived from an EMBL/GenBank/DDBJ whole genome shotgun (WGS) entry which is preliminary data.</text>
</comment>
<feature type="non-terminal residue" evidence="2">
    <location>
        <position position="1"/>
    </location>
</feature>
<dbReference type="AlphaFoldDB" id="K0SJC1"/>
<protein>
    <submittedName>
        <fullName evidence="2">Uncharacterized protein</fullName>
    </submittedName>
</protein>
<evidence type="ECO:0000313" key="2">
    <source>
        <dbReference type="EMBL" id="EJK66343.1"/>
    </source>
</evidence>
<dbReference type="Proteomes" id="UP000266841">
    <property type="component" value="Unassembled WGS sequence"/>
</dbReference>
<name>K0SJC1_THAOC</name>